<dbReference type="Proteomes" id="UP000199017">
    <property type="component" value="Unassembled WGS sequence"/>
</dbReference>
<gene>
    <name evidence="1" type="ORF">SAMN05216352_12021</name>
</gene>
<dbReference type="EMBL" id="FNDU01000020">
    <property type="protein sequence ID" value="SDJ04673.1"/>
    <property type="molecule type" value="Genomic_DNA"/>
</dbReference>
<dbReference type="STRING" id="930129.SAMN05216352_12021"/>
<name>A0A1G8QJA3_9BACI</name>
<protein>
    <submittedName>
        <fullName evidence="1">Uncharacterized protein</fullName>
    </submittedName>
</protein>
<reference evidence="1 2" key="1">
    <citation type="submission" date="2016-10" db="EMBL/GenBank/DDBJ databases">
        <authorList>
            <person name="de Groot N.N."/>
        </authorList>
    </citation>
    <scope>NUCLEOTIDE SEQUENCE [LARGE SCALE GENOMIC DNA]</scope>
    <source>
        <strain evidence="2">P4B,CCM 7963,CECT 7998,DSM 25260,IBRC-M 10614,KCTC 13821</strain>
    </source>
</reference>
<sequence length="53" mass="6346">MSDWNEQASRNNNIQPDITFKKEKLTEKKIQYDVQEQFDMDAEETDIKPKRNG</sequence>
<keyword evidence="2" id="KW-1185">Reference proteome</keyword>
<dbReference type="RefSeq" id="WP_170031803.1">
    <property type="nucleotide sequence ID" value="NZ_FNDU01000020.1"/>
</dbReference>
<accession>A0A1G8QJA3</accession>
<dbReference type="AlphaFoldDB" id="A0A1G8QJA3"/>
<proteinExistence type="predicted"/>
<evidence type="ECO:0000313" key="1">
    <source>
        <dbReference type="EMBL" id="SDJ04673.1"/>
    </source>
</evidence>
<organism evidence="1 2">
    <name type="scientific">Alteribacillus bidgolensis</name>
    <dbReference type="NCBI Taxonomy" id="930129"/>
    <lineage>
        <taxon>Bacteria</taxon>
        <taxon>Bacillati</taxon>
        <taxon>Bacillota</taxon>
        <taxon>Bacilli</taxon>
        <taxon>Bacillales</taxon>
        <taxon>Bacillaceae</taxon>
        <taxon>Alteribacillus</taxon>
    </lineage>
</organism>
<evidence type="ECO:0000313" key="2">
    <source>
        <dbReference type="Proteomes" id="UP000199017"/>
    </source>
</evidence>